<organism evidence="6 7">
    <name type="scientific">Dactylosporangium matsuzakiense</name>
    <dbReference type="NCBI Taxonomy" id="53360"/>
    <lineage>
        <taxon>Bacteria</taxon>
        <taxon>Bacillati</taxon>
        <taxon>Actinomycetota</taxon>
        <taxon>Actinomycetes</taxon>
        <taxon>Micromonosporales</taxon>
        <taxon>Micromonosporaceae</taxon>
        <taxon>Dactylosporangium</taxon>
    </lineage>
</organism>
<evidence type="ECO:0000256" key="1">
    <source>
        <dbReference type="ARBA" id="ARBA00023015"/>
    </source>
</evidence>
<dbReference type="PROSITE" id="PS50977">
    <property type="entry name" value="HTH_TETR_2"/>
    <property type="match status" value="1"/>
</dbReference>
<protein>
    <submittedName>
        <fullName evidence="6">TetR family transcriptional regulator</fullName>
    </submittedName>
</protein>
<dbReference type="AlphaFoldDB" id="A0A9W6KMT3"/>
<feature type="DNA-binding region" description="H-T-H motif" evidence="4">
    <location>
        <begin position="29"/>
        <end position="48"/>
    </location>
</feature>
<gene>
    <name evidence="6" type="ORF">GCM10017581_066690</name>
</gene>
<dbReference type="Gene3D" id="1.10.357.10">
    <property type="entry name" value="Tetracycline Repressor, domain 2"/>
    <property type="match status" value="1"/>
</dbReference>
<keyword evidence="2 4" id="KW-0238">DNA-binding</keyword>
<dbReference type="InterPro" id="IPR001647">
    <property type="entry name" value="HTH_TetR"/>
</dbReference>
<evidence type="ECO:0000256" key="3">
    <source>
        <dbReference type="ARBA" id="ARBA00023163"/>
    </source>
</evidence>
<reference evidence="6" key="2">
    <citation type="submission" date="2023-01" db="EMBL/GenBank/DDBJ databases">
        <authorList>
            <person name="Sun Q."/>
            <person name="Evtushenko L."/>
        </authorList>
    </citation>
    <scope>NUCLEOTIDE SEQUENCE</scope>
    <source>
        <strain evidence="6">VKM Ac-1321</strain>
    </source>
</reference>
<reference evidence="6" key="1">
    <citation type="journal article" date="2014" name="Int. J. Syst. Evol. Microbiol.">
        <title>Complete genome sequence of Corynebacterium casei LMG S-19264T (=DSM 44701T), isolated from a smear-ripened cheese.</title>
        <authorList>
            <consortium name="US DOE Joint Genome Institute (JGI-PGF)"/>
            <person name="Walter F."/>
            <person name="Albersmeier A."/>
            <person name="Kalinowski J."/>
            <person name="Ruckert C."/>
        </authorList>
    </citation>
    <scope>NUCLEOTIDE SEQUENCE</scope>
    <source>
        <strain evidence="6">VKM Ac-1321</strain>
    </source>
</reference>
<dbReference type="PANTHER" id="PTHR30055:SF234">
    <property type="entry name" value="HTH-TYPE TRANSCRIPTIONAL REGULATOR BETI"/>
    <property type="match status" value="1"/>
</dbReference>
<evidence type="ECO:0000256" key="2">
    <source>
        <dbReference type="ARBA" id="ARBA00023125"/>
    </source>
</evidence>
<keyword evidence="7" id="KW-1185">Reference proteome</keyword>
<accession>A0A9W6KMT3</accession>
<name>A0A9W6KMT3_9ACTN</name>
<dbReference type="InterPro" id="IPR009057">
    <property type="entry name" value="Homeodomain-like_sf"/>
</dbReference>
<evidence type="ECO:0000313" key="7">
    <source>
        <dbReference type="Proteomes" id="UP001143480"/>
    </source>
</evidence>
<comment type="caution">
    <text evidence="6">The sequence shown here is derived from an EMBL/GenBank/DDBJ whole genome shotgun (WGS) entry which is preliminary data.</text>
</comment>
<dbReference type="PRINTS" id="PR00455">
    <property type="entry name" value="HTHTETR"/>
</dbReference>
<dbReference type="SUPFAM" id="SSF46689">
    <property type="entry name" value="Homeodomain-like"/>
    <property type="match status" value="1"/>
</dbReference>
<keyword evidence="1" id="KW-0805">Transcription regulation</keyword>
<dbReference type="PANTHER" id="PTHR30055">
    <property type="entry name" value="HTH-TYPE TRANSCRIPTIONAL REGULATOR RUTR"/>
    <property type="match status" value="1"/>
</dbReference>
<feature type="domain" description="HTH tetR-type" evidence="5">
    <location>
        <begin position="6"/>
        <end position="66"/>
    </location>
</feature>
<dbReference type="GO" id="GO:0000976">
    <property type="term" value="F:transcription cis-regulatory region binding"/>
    <property type="evidence" value="ECO:0007669"/>
    <property type="project" value="TreeGrafter"/>
</dbReference>
<keyword evidence="3" id="KW-0804">Transcription</keyword>
<dbReference type="Proteomes" id="UP001143480">
    <property type="component" value="Unassembled WGS sequence"/>
</dbReference>
<evidence type="ECO:0000313" key="6">
    <source>
        <dbReference type="EMBL" id="GLL04922.1"/>
    </source>
</evidence>
<proteinExistence type="predicted"/>
<dbReference type="EMBL" id="BSFP01000051">
    <property type="protein sequence ID" value="GLL04922.1"/>
    <property type="molecule type" value="Genomic_DNA"/>
</dbReference>
<evidence type="ECO:0000256" key="4">
    <source>
        <dbReference type="PROSITE-ProRule" id="PRU00335"/>
    </source>
</evidence>
<dbReference type="InterPro" id="IPR050109">
    <property type="entry name" value="HTH-type_TetR-like_transc_reg"/>
</dbReference>
<evidence type="ECO:0000259" key="5">
    <source>
        <dbReference type="PROSITE" id="PS50977"/>
    </source>
</evidence>
<sequence length="188" mass="20394">MRVVRSNTRDEILAAAARLFAASGYKGTSLHDIAVDVGCSKAALLYHFSSKEAILTELCAPAIADLEQLFGRLQTLAGERARAAAIEGFVDLSMRYRKEIQIIYGDLPSLLQQPALQNVHQMTIRICEILVGSDDSVATMIAAKLVLAGIPAIAFGIDYEDSRYSDEELRAALIEAANRALAPLSETR</sequence>
<dbReference type="GO" id="GO:0003700">
    <property type="term" value="F:DNA-binding transcription factor activity"/>
    <property type="evidence" value="ECO:0007669"/>
    <property type="project" value="TreeGrafter"/>
</dbReference>
<dbReference type="Pfam" id="PF00440">
    <property type="entry name" value="TetR_N"/>
    <property type="match status" value="1"/>
</dbReference>